<feature type="domain" description="Rab-GAP TBC" evidence="3">
    <location>
        <begin position="71"/>
        <end position="343"/>
    </location>
</feature>
<feature type="compositionally biased region" description="Polar residues" evidence="2">
    <location>
        <begin position="421"/>
        <end position="432"/>
    </location>
</feature>
<reference evidence="4" key="1">
    <citation type="submission" date="2015-06" db="EMBL/GenBank/DDBJ databases">
        <authorList>
            <person name="Hoefler B.C."/>
            <person name="Straight P.D."/>
        </authorList>
    </citation>
    <scope>NUCLEOTIDE SEQUENCE</scope>
</reference>
<dbReference type="GO" id="GO:0005096">
    <property type="term" value="F:GTPase activator activity"/>
    <property type="evidence" value="ECO:0007669"/>
    <property type="project" value="UniProtKB-KW"/>
</dbReference>
<name>A0A0K8UZC2_BACLA</name>
<evidence type="ECO:0000256" key="2">
    <source>
        <dbReference type="SAM" id="MobiDB-lite"/>
    </source>
</evidence>
<dbReference type="Gene3D" id="1.10.472.80">
    <property type="entry name" value="Ypt/Rab-GAP domain of gyp1p, domain 3"/>
    <property type="match status" value="1"/>
</dbReference>
<dbReference type="PANTHER" id="PTHR22957">
    <property type="entry name" value="TBC1 DOMAIN FAMILY MEMBER GTPASE-ACTIVATING PROTEIN"/>
    <property type="match status" value="1"/>
</dbReference>
<dbReference type="Gene3D" id="1.10.8.270">
    <property type="entry name" value="putative rabgap domain of human tbc1 domain family member 14 like domains"/>
    <property type="match status" value="1"/>
</dbReference>
<dbReference type="EMBL" id="GDHF01020305">
    <property type="protein sequence ID" value="JAI32009.1"/>
    <property type="molecule type" value="Transcribed_RNA"/>
</dbReference>
<evidence type="ECO:0000313" key="4">
    <source>
        <dbReference type="EMBL" id="JAI32009.1"/>
    </source>
</evidence>
<feature type="region of interest" description="Disordered" evidence="2">
    <location>
        <begin position="665"/>
        <end position="695"/>
    </location>
</feature>
<protein>
    <submittedName>
        <fullName evidence="4">TBC1 domain family member 5</fullName>
    </submittedName>
</protein>
<dbReference type="PANTHER" id="PTHR22957:SF337">
    <property type="entry name" value="TBC1 DOMAIN FAMILY MEMBER 5"/>
    <property type="match status" value="1"/>
</dbReference>
<dbReference type="GO" id="GO:0005737">
    <property type="term" value="C:cytoplasm"/>
    <property type="evidence" value="ECO:0007669"/>
    <property type="project" value="UniProtKB-ARBA"/>
</dbReference>
<dbReference type="OrthoDB" id="27140at2759"/>
<proteinExistence type="predicted"/>
<feature type="compositionally biased region" description="Low complexity" evidence="2">
    <location>
        <begin position="433"/>
        <end position="445"/>
    </location>
</feature>
<dbReference type="SMART" id="SM00164">
    <property type="entry name" value="TBC"/>
    <property type="match status" value="1"/>
</dbReference>
<organism evidence="4">
    <name type="scientific">Bactrocera latifrons</name>
    <name type="common">Malaysian fruit fly</name>
    <name type="synonym">Chaetodacus latifrons</name>
    <dbReference type="NCBI Taxonomy" id="174628"/>
    <lineage>
        <taxon>Eukaryota</taxon>
        <taxon>Metazoa</taxon>
        <taxon>Ecdysozoa</taxon>
        <taxon>Arthropoda</taxon>
        <taxon>Hexapoda</taxon>
        <taxon>Insecta</taxon>
        <taxon>Pterygota</taxon>
        <taxon>Neoptera</taxon>
        <taxon>Endopterygota</taxon>
        <taxon>Diptera</taxon>
        <taxon>Brachycera</taxon>
        <taxon>Muscomorpha</taxon>
        <taxon>Tephritoidea</taxon>
        <taxon>Tephritidae</taxon>
        <taxon>Bactrocera</taxon>
        <taxon>Bactrocera</taxon>
    </lineage>
</organism>
<evidence type="ECO:0000256" key="1">
    <source>
        <dbReference type="ARBA" id="ARBA00022468"/>
    </source>
</evidence>
<dbReference type="FunFam" id="1.10.472.80:FF:000038">
    <property type="entry name" value="TBC1 domain family member 5"/>
    <property type="match status" value="1"/>
</dbReference>
<dbReference type="Pfam" id="PF00566">
    <property type="entry name" value="RabGAP-TBC"/>
    <property type="match status" value="1"/>
</dbReference>
<dbReference type="SUPFAM" id="SSF47923">
    <property type="entry name" value="Ypt/Rab-GAP domain of gyp1p"/>
    <property type="match status" value="2"/>
</dbReference>
<feature type="region of interest" description="Disordered" evidence="2">
    <location>
        <begin position="421"/>
        <end position="448"/>
    </location>
</feature>
<dbReference type="InterPro" id="IPR035969">
    <property type="entry name" value="Rab-GAP_TBC_sf"/>
</dbReference>
<keyword evidence="1" id="KW-0343">GTPase activation</keyword>
<dbReference type="AlphaFoldDB" id="A0A0K8UZC2"/>
<gene>
    <name evidence="4" type="primary">TBC1D5</name>
    <name evidence="4" type="ORF">c0_g1_i1</name>
</gene>
<evidence type="ECO:0000259" key="3">
    <source>
        <dbReference type="PROSITE" id="PS50086"/>
    </source>
</evidence>
<sequence>MYVQGVEAIKQYMPKDNSQISTNIKEERGQELSTTDTMSSAERYREEWDKLLKILDEDPEYIREQALEGDLKVSKFRSIYWSLLLRVLNPNYRSWKEQREMQRKRYEKLKDEFIKDPHDNMVPDDNPLSQSEESVWNQYFSDRELFAVISQDVIRTFPGVDFFRKPLIQNAMCNILFYYAREHPYMCYRQGMHEILAPLLFVFYGDQQSLLHFSEIAQNQTSELLLNVLDPNYLEADTYSLFSRLMSSIESYYRIKNFAQPHERFHAESETNHSMGTGVEIISQLISIREKILAKEDLHLHNYLLKLDIPLHIFGIRWLRLLFGREFALLDLLVIWDAIFADSDHFDLPNYILVAMLIRIRDKLLLSDQTSCLTYLMRYPTNVDVNLILRHALHMLMPKRFERPINAFVYFTNNKQKGAIQNSRSTNFNNTESSNKSPKASSTSKGDNFSKMQQHIAKLQTQNAADSAAWLRKDLAEEEGAIAEGHSKNSQELINLELRNAETIISIARNKLQLYVATMKKHIQGNSSRELLQALDGIEELCDFLDVKFVFPIHATRPPIDEALEANEQVNSKKGRWKNYNSRESTVMPSGAGINHGGSGEIRKEVEKPCKTVTDKELLSEFSRIAVNTYERPEENISSNPSHLLGNSREIELITIEPSECVVEPVVDNQPRITSKEGTEAPSSSKISERSELGQ</sequence>
<dbReference type="FunFam" id="1.10.8.270:FF:000011">
    <property type="entry name" value="TBC1 domain family member 5"/>
    <property type="match status" value="1"/>
</dbReference>
<dbReference type="PROSITE" id="PS50086">
    <property type="entry name" value="TBC_RABGAP"/>
    <property type="match status" value="1"/>
</dbReference>
<accession>A0A0K8UZC2</accession>
<dbReference type="InterPro" id="IPR000195">
    <property type="entry name" value="Rab-GAP-TBC_dom"/>
</dbReference>